<organism evidence="2 3">
    <name type="scientific">Mycolicibacterium vanbaalenii</name>
    <name type="common">Mycobacterium vanbaalenii</name>
    <dbReference type="NCBI Taxonomy" id="110539"/>
    <lineage>
        <taxon>Bacteria</taxon>
        <taxon>Bacillati</taxon>
        <taxon>Actinomycetota</taxon>
        <taxon>Actinomycetes</taxon>
        <taxon>Mycobacteriales</taxon>
        <taxon>Mycobacteriaceae</taxon>
        <taxon>Mycolicibacterium</taxon>
    </lineage>
</organism>
<protein>
    <submittedName>
        <fullName evidence="2">Uncharacterized protein</fullName>
    </submittedName>
</protein>
<gene>
    <name evidence="2" type="ORF">AELLOGFF_06119</name>
</gene>
<feature type="compositionally biased region" description="Low complexity" evidence="1">
    <location>
        <begin position="1"/>
        <end position="11"/>
    </location>
</feature>
<evidence type="ECO:0000313" key="3">
    <source>
        <dbReference type="Proteomes" id="UP000430146"/>
    </source>
</evidence>
<reference evidence="2 3" key="1">
    <citation type="submission" date="2019-11" db="EMBL/GenBank/DDBJ databases">
        <authorList>
            <person name="Holert J."/>
        </authorList>
    </citation>
    <scope>NUCLEOTIDE SEQUENCE [LARGE SCALE GENOMIC DNA]</scope>
    <source>
        <strain evidence="2">BC8_1</strain>
    </source>
</reference>
<feature type="region of interest" description="Disordered" evidence="1">
    <location>
        <begin position="1"/>
        <end position="38"/>
    </location>
</feature>
<accession>A0A5S9R8J1</accession>
<dbReference type="AlphaFoldDB" id="A0A5S9R8J1"/>
<name>A0A5S9R8J1_MYCVN</name>
<dbReference type="Proteomes" id="UP000430146">
    <property type="component" value="Unassembled WGS sequence"/>
</dbReference>
<proteinExistence type="predicted"/>
<keyword evidence="3" id="KW-1185">Reference proteome</keyword>
<sequence length="38" mass="3520">MQGAVTVTVTVAEGPNSDGEGRGPTSDGAETGASAGKG</sequence>
<dbReference type="EMBL" id="CACSIP010000048">
    <property type="protein sequence ID" value="CAA0133434.1"/>
    <property type="molecule type" value="Genomic_DNA"/>
</dbReference>
<evidence type="ECO:0000313" key="2">
    <source>
        <dbReference type="EMBL" id="CAA0133434.1"/>
    </source>
</evidence>
<evidence type="ECO:0000256" key="1">
    <source>
        <dbReference type="SAM" id="MobiDB-lite"/>
    </source>
</evidence>